<comment type="caution">
    <text evidence="2">The sequence shown here is derived from an EMBL/GenBank/DDBJ whole genome shotgun (WGS) entry which is preliminary data.</text>
</comment>
<sequence length="107" mass="11674">MSTRNLFSKGTPSSSSSNPSAQARQAPEEKATNAQNVLFRGKDKNTTTTSTNSSSTVVGNSSTTNSKDIFYNREKDVSSGRSVKDWSSSAKIHNIERPSPQDVFQRK</sequence>
<dbReference type="EMBL" id="JBCGBO010000002">
    <property type="protein sequence ID" value="KAK9223369.1"/>
    <property type="molecule type" value="Genomic_DNA"/>
</dbReference>
<dbReference type="Proteomes" id="UP001428341">
    <property type="component" value="Unassembled WGS sequence"/>
</dbReference>
<dbReference type="AlphaFoldDB" id="A0AAP0MYH1"/>
<evidence type="ECO:0000313" key="3">
    <source>
        <dbReference type="Proteomes" id="UP001428341"/>
    </source>
</evidence>
<keyword evidence="3" id="KW-1185">Reference proteome</keyword>
<protein>
    <submittedName>
        <fullName evidence="2">Uncharacterized protein</fullName>
    </submittedName>
</protein>
<reference evidence="2 3" key="1">
    <citation type="submission" date="2024-05" db="EMBL/GenBank/DDBJ databases">
        <title>Haplotype-resolved chromosome-level genome assembly of Huyou (Citrus changshanensis).</title>
        <authorList>
            <person name="Miao C."/>
            <person name="Chen W."/>
            <person name="Wu Y."/>
            <person name="Wang L."/>
            <person name="Zhao S."/>
            <person name="Grierson D."/>
            <person name="Xu C."/>
            <person name="Chen K."/>
        </authorList>
    </citation>
    <scope>NUCLEOTIDE SEQUENCE [LARGE SCALE GENOMIC DNA]</scope>
    <source>
        <strain evidence="2">01-14</strain>
        <tissue evidence="2">Leaf</tissue>
    </source>
</reference>
<accession>A0AAP0MYH1</accession>
<feature type="compositionally biased region" description="Polar residues" evidence="1">
    <location>
        <begin position="1"/>
        <end position="11"/>
    </location>
</feature>
<feature type="compositionally biased region" description="Basic and acidic residues" evidence="1">
    <location>
        <begin position="70"/>
        <end position="84"/>
    </location>
</feature>
<evidence type="ECO:0000313" key="2">
    <source>
        <dbReference type="EMBL" id="KAK9223369.1"/>
    </source>
</evidence>
<gene>
    <name evidence="2" type="ORF">WN944_011811</name>
</gene>
<feature type="compositionally biased region" description="Low complexity" evidence="1">
    <location>
        <begin position="46"/>
        <end position="66"/>
    </location>
</feature>
<organism evidence="2 3">
    <name type="scientific">Citrus x changshan-huyou</name>
    <dbReference type="NCBI Taxonomy" id="2935761"/>
    <lineage>
        <taxon>Eukaryota</taxon>
        <taxon>Viridiplantae</taxon>
        <taxon>Streptophyta</taxon>
        <taxon>Embryophyta</taxon>
        <taxon>Tracheophyta</taxon>
        <taxon>Spermatophyta</taxon>
        <taxon>Magnoliopsida</taxon>
        <taxon>eudicotyledons</taxon>
        <taxon>Gunneridae</taxon>
        <taxon>Pentapetalae</taxon>
        <taxon>rosids</taxon>
        <taxon>malvids</taxon>
        <taxon>Sapindales</taxon>
        <taxon>Rutaceae</taxon>
        <taxon>Aurantioideae</taxon>
        <taxon>Citrus</taxon>
    </lineage>
</organism>
<feature type="region of interest" description="Disordered" evidence="1">
    <location>
        <begin position="1"/>
        <end position="107"/>
    </location>
</feature>
<proteinExistence type="predicted"/>
<name>A0AAP0MYH1_9ROSI</name>
<evidence type="ECO:0000256" key="1">
    <source>
        <dbReference type="SAM" id="MobiDB-lite"/>
    </source>
</evidence>